<dbReference type="AlphaFoldDB" id="A0A5S3Z0L3"/>
<reference evidence="1 2" key="1">
    <citation type="submission" date="2017-12" db="EMBL/GenBank/DDBJ databases">
        <authorList>
            <person name="Paulsen S."/>
            <person name="Gram L.K."/>
        </authorList>
    </citation>
    <scope>NUCLEOTIDE SEQUENCE [LARGE SCALE GENOMIC DNA]</scope>
    <source>
        <strain evidence="1 2">S2897</strain>
    </source>
</reference>
<dbReference type="EMBL" id="PNCG01000022">
    <property type="protein sequence ID" value="TMP85601.1"/>
    <property type="molecule type" value="Genomic_DNA"/>
</dbReference>
<evidence type="ECO:0000313" key="2">
    <source>
        <dbReference type="Proteomes" id="UP000305874"/>
    </source>
</evidence>
<gene>
    <name evidence="1" type="ORF">CWC05_17575</name>
</gene>
<dbReference type="Proteomes" id="UP000305874">
    <property type="component" value="Unassembled WGS sequence"/>
</dbReference>
<dbReference type="Pfam" id="PF08856">
    <property type="entry name" value="DUF1826"/>
    <property type="match status" value="1"/>
</dbReference>
<sequence length="238" mass="26576">MICYNKPQITRDAMQVTQSHAPDAPPVHQPKTARESSNVDVLPSIYQPAHNIVIWKRALDSTIRRQIQTLIQAQPNLALTSTVSAKSVLHTLQSNFDNHQDYQALFSDISTLVDMFSCLLDCEHVGLRLKVLSQAMCPRFHVDRVPVRLVTTYQGPGSQWLAHADADYSKLGSGNQGLSDEKSGLYRHAEHIHQLQAGDVALLKGQLWSDGEHSALVHRSPPQHDQQPRLLLTLDGIF</sequence>
<reference evidence="2" key="2">
    <citation type="submission" date="2019-06" db="EMBL/GenBank/DDBJ databases">
        <title>Co-occurence of chitin degradation, pigmentation and bioactivity in marine Pseudoalteromonas.</title>
        <authorList>
            <person name="Sonnenschein E.C."/>
            <person name="Bech P.K."/>
        </authorList>
    </citation>
    <scope>NUCLEOTIDE SEQUENCE [LARGE SCALE GENOMIC DNA]</scope>
    <source>
        <strain evidence="2">S2897</strain>
    </source>
</reference>
<name>A0A5S3Z0L3_9GAMM</name>
<evidence type="ECO:0000313" key="1">
    <source>
        <dbReference type="EMBL" id="TMP85601.1"/>
    </source>
</evidence>
<accession>A0A5S3Z0L3</accession>
<proteinExistence type="predicted"/>
<protein>
    <submittedName>
        <fullName evidence="1">DUF1826 domain-containing protein</fullName>
    </submittedName>
</protein>
<comment type="caution">
    <text evidence="1">The sequence shown here is derived from an EMBL/GenBank/DDBJ whole genome shotgun (WGS) entry which is preliminary data.</text>
</comment>
<dbReference type="STRING" id="151081.TW72_17470"/>
<organism evidence="1 2">
    <name type="scientific">Pseudoalteromonas ruthenica</name>
    <dbReference type="NCBI Taxonomy" id="151081"/>
    <lineage>
        <taxon>Bacteria</taxon>
        <taxon>Pseudomonadati</taxon>
        <taxon>Pseudomonadota</taxon>
        <taxon>Gammaproteobacteria</taxon>
        <taxon>Alteromonadales</taxon>
        <taxon>Pseudoalteromonadaceae</taxon>
        <taxon>Pseudoalteromonas</taxon>
    </lineage>
</organism>
<dbReference type="InterPro" id="IPR014955">
    <property type="entry name" value="DUF1826"/>
</dbReference>